<feature type="transmembrane region" description="Helical" evidence="4">
    <location>
        <begin position="265"/>
        <end position="288"/>
    </location>
</feature>
<evidence type="ECO:0000313" key="6">
    <source>
        <dbReference type="EMBL" id="MBL1095904.1"/>
    </source>
</evidence>
<dbReference type="InterPro" id="IPR001478">
    <property type="entry name" value="PDZ"/>
</dbReference>
<dbReference type="EMBL" id="JAERRF010000002">
    <property type="protein sequence ID" value="MBL1095904.1"/>
    <property type="molecule type" value="Genomic_DNA"/>
</dbReference>
<keyword evidence="4" id="KW-0472">Membrane</keyword>
<evidence type="ECO:0000256" key="4">
    <source>
        <dbReference type="SAM" id="Phobius"/>
    </source>
</evidence>
<dbReference type="InterPro" id="IPR036034">
    <property type="entry name" value="PDZ_sf"/>
</dbReference>
<evidence type="ECO:0000259" key="5">
    <source>
        <dbReference type="PROSITE" id="PS50106"/>
    </source>
</evidence>
<dbReference type="InterPro" id="IPR009003">
    <property type="entry name" value="Peptidase_S1_PA"/>
</dbReference>
<name>A0ABS1N7J7_9ACTN</name>
<feature type="domain" description="PDZ" evidence="5">
    <location>
        <begin position="524"/>
        <end position="610"/>
    </location>
</feature>
<dbReference type="Gene3D" id="2.40.10.120">
    <property type="match status" value="1"/>
</dbReference>
<dbReference type="PANTHER" id="PTHR43343:SF3">
    <property type="entry name" value="PROTEASE DO-LIKE 8, CHLOROPLASTIC"/>
    <property type="match status" value="1"/>
</dbReference>
<keyword evidence="7" id="KW-1185">Reference proteome</keyword>
<feature type="region of interest" description="Disordered" evidence="3">
    <location>
        <begin position="606"/>
        <end position="628"/>
    </location>
</feature>
<feature type="compositionally biased region" description="Basic and acidic residues" evidence="3">
    <location>
        <begin position="606"/>
        <end position="617"/>
    </location>
</feature>
<dbReference type="Proteomes" id="UP000634229">
    <property type="component" value="Unassembled WGS sequence"/>
</dbReference>
<accession>A0ABS1N7J7</accession>
<dbReference type="Gene3D" id="2.30.42.10">
    <property type="match status" value="1"/>
</dbReference>
<gene>
    <name evidence="6" type="ORF">JK363_04255</name>
</gene>
<dbReference type="PANTHER" id="PTHR43343">
    <property type="entry name" value="PEPTIDASE S12"/>
    <property type="match status" value="1"/>
</dbReference>
<sequence length="628" mass="62397">MDERKAPGPKPKPKWWSRPAARPGDDRSTAGAEETPAAAEETTGAADEAAGQDNARRDGRPAAERASGTAETAGAAGPGGEPEDAAPSAEPTPRPLHEPDPYSTPPYGGPGPWAPAPPVQHPVATPAHGTPVPPGATPGHGTSVPPGATPGHGTPVPPGATPGHGTPVPPGATPGHGTPVPPGATPGHGTPLPPGAAAVPPQAAPAPLAHPGMTPPHGTQLPPSPAEAMAPPSPGGPVAAQWRQYDPWGAPRPPAGPRMVTRRRAWIAVLLIALIAGCLGGAIGGYLAHDSANGGGDVKLPQAPVDTGSRAPGSIAGIAARALPGVVTIHVRGGSAEGTGTGFVLDERGHILTNNHVVEPAGEGGDITVTFNGGQTADAEVIGRDAGYDLAVIKVEGVSGLRPLPLGNSDSVRVGDPVVAIGAPFDLEGTVTSGIISAKERPITAGGEKGDGSDISYVDALQTDAPINPGNSGGPLMDGKARVIGINSAIRAADDGSELGGQGGSIGLGFAIPINQGKRVAEELINTGKATHPVIGVTLDMEYRGDGARVNTKGVGGPPVKPGGPGDEAGIEAGDVITAVDGVRVHSAQELIVKIRSHRPGDRLKLTVERDGDKRSVELSLGSASSEG</sequence>
<keyword evidence="4" id="KW-1133">Transmembrane helix</keyword>
<feature type="compositionally biased region" description="Basic and acidic residues" evidence="3">
    <location>
        <begin position="54"/>
        <end position="63"/>
    </location>
</feature>
<proteinExistence type="predicted"/>
<evidence type="ECO:0000256" key="1">
    <source>
        <dbReference type="ARBA" id="ARBA00022670"/>
    </source>
</evidence>
<dbReference type="PROSITE" id="PS50106">
    <property type="entry name" value="PDZ"/>
    <property type="match status" value="1"/>
</dbReference>
<dbReference type="RefSeq" id="WP_201871505.1">
    <property type="nucleotide sequence ID" value="NZ_JAERRF010000002.1"/>
</dbReference>
<feature type="compositionally biased region" description="Low complexity" evidence="3">
    <location>
        <begin position="64"/>
        <end position="75"/>
    </location>
</feature>
<feature type="compositionally biased region" description="Low complexity" evidence="3">
    <location>
        <begin position="195"/>
        <end position="211"/>
    </location>
</feature>
<feature type="compositionally biased region" description="Low complexity" evidence="3">
    <location>
        <begin position="29"/>
        <end position="51"/>
    </location>
</feature>
<feature type="compositionally biased region" description="Pro residues" evidence="3">
    <location>
        <begin position="102"/>
        <end position="120"/>
    </location>
</feature>
<dbReference type="InterPro" id="IPR001940">
    <property type="entry name" value="Peptidase_S1C"/>
</dbReference>
<keyword evidence="2" id="KW-0378">Hydrolase</keyword>
<evidence type="ECO:0000256" key="3">
    <source>
        <dbReference type="SAM" id="MobiDB-lite"/>
    </source>
</evidence>
<dbReference type="Pfam" id="PF13365">
    <property type="entry name" value="Trypsin_2"/>
    <property type="match status" value="1"/>
</dbReference>
<evidence type="ECO:0000256" key="2">
    <source>
        <dbReference type="ARBA" id="ARBA00022801"/>
    </source>
</evidence>
<protein>
    <submittedName>
        <fullName evidence="6">Trypsin-like peptidase domain-containing protein</fullName>
    </submittedName>
</protein>
<dbReference type="PRINTS" id="PR00834">
    <property type="entry name" value="PROTEASES2C"/>
</dbReference>
<dbReference type="Pfam" id="PF13180">
    <property type="entry name" value="PDZ_2"/>
    <property type="match status" value="1"/>
</dbReference>
<organism evidence="6 7">
    <name type="scientific">Streptomyces coffeae</name>
    <dbReference type="NCBI Taxonomy" id="621382"/>
    <lineage>
        <taxon>Bacteria</taxon>
        <taxon>Bacillati</taxon>
        <taxon>Actinomycetota</taxon>
        <taxon>Actinomycetes</taxon>
        <taxon>Kitasatosporales</taxon>
        <taxon>Streptomycetaceae</taxon>
        <taxon>Streptomyces</taxon>
    </lineage>
</organism>
<dbReference type="SMART" id="SM00228">
    <property type="entry name" value="PDZ"/>
    <property type="match status" value="1"/>
</dbReference>
<keyword evidence="1" id="KW-0645">Protease</keyword>
<reference evidence="6 7" key="1">
    <citation type="submission" date="2021-01" db="EMBL/GenBank/DDBJ databases">
        <title>WGS of actinomycetes isolated from Thailand.</title>
        <authorList>
            <person name="Thawai C."/>
        </authorList>
    </citation>
    <scope>NUCLEOTIDE SEQUENCE [LARGE SCALE GENOMIC DNA]</scope>
    <source>
        <strain evidence="6 7">CA1R205</strain>
    </source>
</reference>
<dbReference type="InterPro" id="IPR051201">
    <property type="entry name" value="Chloro_Bact_Ser_Proteases"/>
</dbReference>
<evidence type="ECO:0000313" key="7">
    <source>
        <dbReference type="Proteomes" id="UP000634229"/>
    </source>
</evidence>
<comment type="caution">
    <text evidence="6">The sequence shown here is derived from an EMBL/GenBank/DDBJ whole genome shotgun (WGS) entry which is preliminary data.</text>
</comment>
<dbReference type="SUPFAM" id="SSF50494">
    <property type="entry name" value="Trypsin-like serine proteases"/>
    <property type="match status" value="1"/>
</dbReference>
<feature type="region of interest" description="Disordered" evidence="3">
    <location>
        <begin position="1"/>
        <end position="238"/>
    </location>
</feature>
<dbReference type="SUPFAM" id="SSF50156">
    <property type="entry name" value="PDZ domain-like"/>
    <property type="match status" value="1"/>
</dbReference>
<keyword evidence="4" id="KW-0812">Transmembrane</keyword>